<dbReference type="Pfam" id="PF20236">
    <property type="entry name" value="DUF6593"/>
    <property type="match status" value="1"/>
</dbReference>
<proteinExistence type="predicted"/>
<accession>A0A6A4HD82</accession>
<dbReference type="InterPro" id="IPR046528">
    <property type="entry name" value="DUF6593"/>
</dbReference>
<evidence type="ECO:0000313" key="3">
    <source>
        <dbReference type="Proteomes" id="UP000799118"/>
    </source>
</evidence>
<keyword evidence="3" id="KW-1185">Reference proteome</keyword>
<organism evidence="2 3">
    <name type="scientific">Gymnopus androsaceus JB14</name>
    <dbReference type="NCBI Taxonomy" id="1447944"/>
    <lineage>
        <taxon>Eukaryota</taxon>
        <taxon>Fungi</taxon>
        <taxon>Dikarya</taxon>
        <taxon>Basidiomycota</taxon>
        <taxon>Agaricomycotina</taxon>
        <taxon>Agaricomycetes</taxon>
        <taxon>Agaricomycetidae</taxon>
        <taxon>Agaricales</taxon>
        <taxon>Marasmiineae</taxon>
        <taxon>Omphalotaceae</taxon>
        <taxon>Gymnopus</taxon>
    </lineage>
</organism>
<protein>
    <recommendedName>
        <fullName evidence="1">DUF6593 domain-containing protein</fullName>
    </recommendedName>
</protein>
<gene>
    <name evidence="2" type="ORF">BT96DRAFT_826628</name>
</gene>
<dbReference type="OrthoDB" id="2798132at2759"/>
<name>A0A6A4HD82_9AGAR</name>
<evidence type="ECO:0000259" key="1">
    <source>
        <dbReference type="Pfam" id="PF20236"/>
    </source>
</evidence>
<dbReference type="AlphaFoldDB" id="A0A6A4HD82"/>
<reference evidence="2" key="1">
    <citation type="journal article" date="2019" name="Environ. Microbiol.">
        <title>Fungal ecological strategies reflected in gene transcription - a case study of two litter decomposers.</title>
        <authorList>
            <person name="Barbi F."/>
            <person name="Kohler A."/>
            <person name="Barry K."/>
            <person name="Baskaran P."/>
            <person name="Daum C."/>
            <person name="Fauchery L."/>
            <person name="Ihrmark K."/>
            <person name="Kuo A."/>
            <person name="LaButti K."/>
            <person name="Lipzen A."/>
            <person name="Morin E."/>
            <person name="Grigoriev I.V."/>
            <person name="Henrissat B."/>
            <person name="Lindahl B."/>
            <person name="Martin F."/>
        </authorList>
    </citation>
    <scope>NUCLEOTIDE SEQUENCE</scope>
    <source>
        <strain evidence="2">JB14</strain>
    </source>
</reference>
<evidence type="ECO:0000313" key="2">
    <source>
        <dbReference type="EMBL" id="KAE9395197.1"/>
    </source>
</evidence>
<sequence>MSATSPDYFSPESVQKLHFTSNSIRNTTLANQDDSLYYEVVTRFWHPKLTKVNVLDPETQIMRLVAEIEQVTGSKWRHGRYRVRFLNSVANGEELGSWISDIDFLRPSSNGVGGNFIDPQGNEYRWKTHNRRLQLIRIDDESKAPLIVYEPHIRYFLLLRMARHASWHMQPQVEGFLDRLLVSYILVERRRRAARDMIDRIVA</sequence>
<dbReference type="Proteomes" id="UP000799118">
    <property type="component" value="Unassembled WGS sequence"/>
</dbReference>
<dbReference type="EMBL" id="ML769536">
    <property type="protein sequence ID" value="KAE9395197.1"/>
    <property type="molecule type" value="Genomic_DNA"/>
</dbReference>
<feature type="domain" description="DUF6593" evidence="1">
    <location>
        <begin position="22"/>
        <end position="192"/>
    </location>
</feature>